<dbReference type="Proteomes" id="UP000661507">
    <property type="component" value="Unassembled WGS sequence"/>
</dbReference>
<name>A0A917L0E4_9PROT</name>
<accession>A0A917L0E4</accession>
<gene>
    <name evidence="2" type="ORF">GCM10011320_49090</name>
</gene>
<proteinExistence type="predicted"/>
<protein>
    <submittedName>
        <fullName evidence="2">Uncharacterized protein</fullName>
    </submittedName>
</protein>
<evidence type="ECO:0000313" key="2">
    <source>
        <dbReference type="EMBL" id="GGJ35518.1"/>
    </source>
</evidence>
<keyword evidence="3" id="KW-1185">Reference proteome</keyword>
<comment type="caution">
    <text evidence="2">The sequence shown here is derived from an EMBL/GenBank/DDBJ whole genome shotgun (WGS) entry which is preliminary data.</text>
</comment>
<organism evidence="2 3">
    <name type="scientific">Neoroseomonas lacus</name>
    <dbReference type="NCBI Taxonomy" id="287609"/>
    <lineage>
        <taxon>Bacteria</taxon>
        <taxon>Pseudomonadati</taxon>
        <taxon>Pseudomonadota</taxon>
        <taxon>Alphaproteobacteria</taxon>
        <taxon>Acetobacterales</taxon>
        <taxon>Acetobacteraceae</taxon>
        <taxon>Neoroseomonas</taxon>
    </lineage>
</organism>
<reference evidence="2" key="1">
    <citation type="journal article" date="2014" name="Int. J. Syst. Evol. Microbiol.">
        <title>Complete genome sequence of Corynebacterium casei LMG S-19264T (=DSM 44701T), isolated from a smear-ripened cheese.</title>
        <authorList>
            <consortium name="US DOE Joint Genome Institute (JGI-PGF)"/>
            <person name="Walter F."/>
            <person name="Albersmeier A."/>
            <person name="Kalinowski J."/>
            <person name="Ruckert C."/>
        </authorList>
    </citation>
    <scope>NUCLEOTIDE SEQUENCE</scope>
    <source>
        <strain evidence="2">CGMCC 1.3617</strain>
    </source>
</reference>
<reference evidence="2" key="2">
    <citation type="submission" date="2020-09" db="EMBL/GenBank/DDBJ databases">
        <authorList>
            <person name="Sun Q."/>
            <person name="Zhou Y."/>
        </authorList>
    </citation>
    <scope>NUCLEOTIDE SEQUENCE</scope>
    <source>
        <strain evidence="2">CGMCC 1.3617</strain>
    </source>
</reference>
<feature type="coiled-coil region" evidence="1">
    <location>
        <begin position="95"/>
        <end position="129"/>
    </location>
</feature>
<sequence>MPKLAGLMDGAEPDVRDFMAIPQGSRASLAVGVGNHRSGCFVAACDATLMPFRGCGVCMLTTLLAQIGVSAAAALTVAWAAVKFLGKSWVEHHFKQELEELKLGHNKQIERLKLDLDILRSRISKLHDQEFTVLPEVWSKMAAALSTMIAASDPQRPYANTIGMNDGELNEYLETTRLLAWEKGEIRNFPRDEQKGREAKLHNMLDWANYSKARQLAEEFRSFLQSRRIFMSDELTRELDRCSEMLDRAVAEFRRFLEARQANQPIELVICPTLKEESTRMMEAVRLEIQRKLFGDRPT</sequence>
<dbReference type="EMBL" id="BMKW01000014">
    <property type="protein sequence ID" value="GGJ35518.1"/>
    <property type="molecule type" value="Genomic_DNA"/>
</dbReference>
<evidence type="ECO:0000256" key="1">
    <source>
        <dbReference type="SAM" id="Coils"/>
    </source>
</evidence>
<evidence type="ECO:0000313" key="3">
    <source>
        <dbReference type="Proteomes" id="UP000661507"/>
    </source>
</evidence>
<dbReference type="AlphaFoldDB" id="A0A917L0E4"/>
<keyword evidence="1" id="KW-0175">Coiled coil</keyword>
<dbReference type="RefSeq" id="WP_188971785.1">
    <property type="nucleotide sequence ID" value="NZ_BMKW01000014.1"/>
</dbReference>